<dbReference type="Gene3D" id="3.90.550.10">
    <property type="entry name" value="Spore Coat Polysaccharide Biosynthesis Protein SpsA, Chain A"/>
    <property type="match status" value="1"/>
</dbReference>
<dbReference type="InterPro" id="IPR029044">
    <property type="entry name" value="Nucleotide-diphossugar_trans"/>
</dbReference>
<gene>
    <name evidence="1" type="ORF">THRCLA_22915</name>
</gene>
<keyword evidence="2" id="KW-1185">Reference proteome</keyword>
<dbReference type="GO" id="GO:0005789">
    <property type="term" value="C:endoplasmic reticulum membrane"/>
    <property type="evidence" value="ECO:0007669"/>
    <property type="project" value="TreeGrafter"/>
</dbReference>
<evidence type="ECO:0000313" key="1">
    <source>
        <dbReference type="EMBL" id="OQR87398.1"/>
    </source>
</evidence>
<keyword evidence="1" id="KW-0808">Transferase</keyword>
<dbReference type="SUPFAM" id="SSF53448">
    <property type="entry name" value="Nucleotide-diphospho-sugar transferases"/>
    <property type="match status" value="1"/>
</dbReference>
<organism evidence="1 2">
    <name type="scientific">Thraustotheca clavata</name>
    <dbReference type="NCBI Taxonomy" id="74557"/>
    <lineage>
        <taxon>Eukaryota</taxon>
        <taxon>Sar</taxon>
        <taxon>Stramenopiles</taxon>
        <taxon>Oomycota</taxon>
        <taxon>Saprolegniomycetes</taxon>
        <taxon>Saprolegniales</taxon>
        <taxon>Achlyaceae</taxon>
        <taxon>Thraustotheca</taxon>
    </lineage>
</organism>
<dbReference type="OrthoDB" id="3784at2759"/>
<proteinExistence type="predicted"/>
<dbReference type="EMBL" id="JNBS01003410">
    <property type="protein sequence ID" value="OQR87398.1"/>
    <property type="molecule type" value="Genomic_DNA"/>
</dbReference>
<reference evidence="1 2" key="1">
    <citation type="journal article" date="2014" name="Genome Biol. Evol.">
        <title>The secreted proteins of Achlya hypogyna and Thraustotheca clavata identify the ancestral oomycete secretome and reveal gene acquisitions by horizontal gene transfer.</title>
        <authorList>
            <person name="Misner I."/>
            <person name="Blouin N."/>
            <person name="Leonard G."/>
            <person name="Richards T.A."/>
            <person name="Lane C.E."/>
        </authorList>
    </citation>
    <scope>NUCLEOTIDE SEQUENCE [LARGE SCALE GENOMIC DNA]</scope>
    <source>
        <strain evidence="1 2">ATCC 34112</strain>
    </source>
</reference>
<evidence type="ECO:0000313" key="2">
    <source>
        <dbReference type="Proteomes" id="UP000243217"/>
    </source>
</evidence>
<dbReference type="STRING" id="74557.A0A1V9YNQ5"/>
<name>A0A1V9YNQ5_9STRA</name>
<feature type="non-terminal residue" evidence="1">
    <location>
        <position position="1"/>
    </location>
</feature>
<dbReference type="GO" id="GO:0006487">
    <property type="term" value="P:protein N-linked glycosylation"/>
    <property type="evidence" value="ECO:0007669"/>
    <property type="project" value="TreeGrafter"/>
</dbReference>
<dbReference type="PANTHER" id="PTHR10859">
    <property type="entry name" value="GLYCOSYL TRANSFERASE"/>
    <property type="match status" value="1"/>
</dbReference>
<dbReference type="Proteomes" id="UP000243217">
    <property type="component" value="Unassembled WGS sequence"/>
</dbReference>
<dbReference type="AlphaFoldDB" id="A0A1V9YNQ5"/>
<sequence length="144" mass="16290">AVSGVVVCGSRAHLESEAIATRHPLRNFLMYGFHLIVSMLCVNSIHDTQCGFKLFDRRAAQLLFPPQHIERWGFDVELLYIAYKRKIPCKEVAVRWTEIPGSKLDVAAATLSMLREMILIPLCYNLGVWRIDDGAFHLNSSSSE</sequence>
<protein>
    <submittedName>
        <fullName evidence="1">Dolichyl-phosphate beta-glucosyltransferase</fullName>
    </submittedName>
</protein>
<accession>A0A1V9YNQ5</accession>
<dbReference type="GO" id="GO:0016740">
    <property type="term" value="F:transferase activity"/>
    <property type="evidence" value="ECO:0007669"/>
    <property type="project" value="UniProtKB-KW"/>
</dbReference>
<comment type="caution">
    <text evidence="1">The sequence shown here is derived from an EMBL/GenBank/DDBJ whole genome shotgun (WGS) entry which is preliminary data.</text>
</comment>
<dbReference type="PANTHER" id="PTHR10859:SF91">
    <property type="entry name" value="DOLICHYL-PHOSPHATE BETA-GLUCOSYLTRANSFERASE"/>
    <property type="match status" value="1"/>
</dbReference>